<evidence type="ECO:0000313" key="1">
    <source>
        <dbReference type="EMBL" id="CUM70815.1"/>
    </source>
</evidence>
<evidence type="ECO:0000313" key="2">
    <source>
        <dbReference type="Proteomes" id="UP000095727"/>
    </source>
</evidence>
<accession>A0A173QZ23</accession>
<dbReference type="AlphaFoldDB" id="A0A173QZ23"/>
<name>A0A173QZ23_9FIRM</name>
<sequence length="43" mass="5010">MDIHDLKIFLMIAQACSVSGNTYRNGCKRFAQERLHDKKKVDK</sequence>
<gene>
    <name evidence="1" type="ORF">ERS852574_00173</name>
</gene>
<dbReference type="EMBL" id="CYXR01000001">
    <property type="protein sequence ID" value="CUM70815.1"/>
    <property type="molecule type" value="Genomic_DNA"/>
</dbReference>
<proteinExistence type="predicted"/>
<dbReference type="Proteomes" id="UP000095727">
    <property type="component" value="Unassembled WGS sequence"/>
</dbReference>
<dbReference type="RefSeq" id="WP_279325287.1">
    <property type="nucleotide sequence ID" value="NZ_JADNFB010000006.1"/>
</dbReference>
<organism evidence="1 2">
    <name type="scientific">Coprococcus comes</name>
    <dbReference type="NCBI Taxonomy" id="410072"/>
    <lineage>
        <taxon>Bacteria</taxon>
        <taxon>Bacillati</taxon>
        <taxon>Bacillota</taxon>
        <taxon>Clostridia</taxon>
        <taxon>Lachnospirales</taxon>
        <taxon>Lachnospiraceae</taxon>
        <taxon>Coprococcus</taxon>
    </lineage>
</organism>
<reference evidence="1 2" key="1">
    <citation type="submission" date="2015-09" db="EMBL/GenBank/DDBJ databases">
        <authorList>
            <consortium name="Pathogen Informatics"/>
        </authorList>
    </citation>
    <scope>NUCLEOTIDE SEQUENCE [LARGE SCALE GENOMIC DNA]</scope>
    <source>
        <strain evidence="1 2">2789STDY5834962</strain>
    </source>
</reference>
<protein>
    <submittedName>
        <fullName evidence="1">Uncharacterized protein</fullName>
    </submittedName>
</protein>